<evidence type="ECO:0000313" key="3">
    <source>
        <dbReference type="Proteomes" id="UP001634394"/>
    </source>
</evidence>
<gene>
    <name evidence="2" type="ORF">ACJMK2_013557</name>
</gene>
<feature type="compositionally biased region" description="Basic residues" evidence="1">
    <location>
        <begin position="40"/>
        <end position="52"/>
    </location>
</feature>
<reference evidence="2 3" key="1">
    <citation type="submission" date="2024-11" db="EMBL/GenBank/DDBJ databases">
        <title>Chromosome-level genome assembly of the freshwater bivalve Anodonta woodiana.</title>
        <authorList>
            <person name="Chen X."/>
        </authorList>
    </citation>
    <scope>NUCLEOTIDE SEQUENCE [LARGE SCALE GENOMIC DNA]</scope>
    <source>
        <strain evidence="2">MN2024</strain>
        <tissue evidence="2">Gills</tissue>
    </source>
</reference>
<evidence type="ECO:0000313" key="2">
    <source>
        <dbReference type="EMBL" id="KAL3854283.1"/>
    </source>
</evidence>
<proteinExistence type="predicted"/>
<accession>A0ABD3V0Y1</accession>
<name>A0ABD3V0Y1_SINWO</name>
<comment type="caution">
    <text evidence="2">The sequence shown here is derived from an EMBL/GenBank/DDBJ whole genome shotgun (WGS) entry which is preliminary data.</text>
</comment>
<dbReference type="AlphaFoldDB" id="A0ABD3V0Y1"/>
<feature type="compositionally biased region" description="Basic residues" evidence="1">
    <location>
        <begin position="1"/>
        <end position="30"/>
    </location>
</feature>
<keyword evidence="3" id="KW-1185">Reference proteome</keyword>
<organism evidence="2 3">
    <name type="scientific">Sinanodonta woodiana</name>
    <name type="common">Chinese pond mussel</name>
    <name type="synonym">Anodonta woodiana</name>
    <dbReference type="NCBI Taxonomy" id="1069815"/>
    <lineage>
        <taxon>Eukaryota</taxon>
        <taxon>Metazoa</taxon>
        <taxon>Spiralia</taxon>
        <taxon>Lophotrochozoa</taxon>
        <taxon>Mollusca</taxon>
        <taxon>Bivalvia</taxon>
        <taxon>Autobranchia</taxon>
        <taxon>Heteroconchia</taxon>
        <taxon>Palaeoheterodonta</taxon>
        <taxon>Unionida</taxon>
        <taxon>Unionoidea</taxon>
        <taxon>Unionidae</taxon>
        <taxon>Unioninae</taxon>
        <taxon>Sinanodonta</taxon>
    </lineage>
</organism>
<dbReference type="EMBL" id="JBJQND010000014">
    <property type="protein sequence ID" value="KAL3854283.1"/>
    <property type="molecule type" value="Genomic_DNA"/>
</dbReference>
<sequence>MNTSKYKKKSQKKNKQQKHKNIRWTIKTKRKAIESLSPKTSKRRNTNSNKKKTKDEKTPNTRKILNAYARNKLSTRTISMEGMSYTGYSTPPSITPPALPKKTHKATTCTTERQ</sequence>
<feature type="region of interest" description="Disordered" evidence="1">
    <location>
        <begin position="89"/>
        <end position="114"/>
    </location>
</feature>
<dbReference type="Proteomes" id="UP001634394">
    <property type="component" value="Unassembled WGS sequence"/>
</dbReference>
<feature type="region of interest" description="Disordered" evidence="1">
    <location>
        <begin position="1"/>
        <end position="61"/>
    </location>
</feature>
<evidence type="ECO:0000256" key="1">
    <source>
        <dbReference type="SAM" id="MobiDB-lite"/>
    </source>
</evidence>
<protein>
    <submittedName>
        <fullName evidence="2">Uncharacterized protein</fullName>
    </submittedName>
</protein>